<dbReference type="GO" id="GO:0006412">
    <property type="term" value="P:translation"/>
    <property type="evidence" value="ECO:0007669"/>
    <property type="project" value="UniProtKB-UniRule"/>
</dbReference>
<dbReference type="NCBIfam" id="NF003303">
    <property type="entry name" value="PRK04306.1"/>
    <property type="match status" value="1"/>
</dbReference>
<comment type="similarity">
    <text evidence="1 5">Belongs to the eukaryotic ribosomal protein eL21 family.</text>
</comment>
<dbReference type="GO" id="GO:0003735">
    <property type="term" value="F:structural constituent of ribosome"/>
    <property type="evidence" value="ECO:0007669"/>
    <property type="project" value="InterPro"/>
</dbReference>
<evidence type="ECO:0000313" key="6">
    <source>
        <dbReference type="EMBL" id="HGI88286.1"/>
    </source>
</evidence>
<evidence type="ECO:0000256" key="2">
    <source>
        <dbReference type="ARBA" id="ARBA00022980"/>
    </source>
</evidence>
<dbReference type="Gene3D" id="2.30.30.70">
    <property type="entry name" value="Ribosomal protein L21"/>
    <property type="match status" value="1"/>
</dbReference>
<comment type="caution">
    <text evidence="6">The sequence shown here is derived from an EMBL/GenBank/DDBJ whole genome shotgun (WGS) entry which is preliminary data.</text>
</comment>
<dbReference type="EMBL" id="DTFF01000064">
    <property type="protein sequence ID" value="HGI88286.1"/>
    <property type="molecule type" value="Genomic_DNA"/>
</dbReference>
<evidence type="ECO:0000256" key="1">
    <source>
        <dbReference type="ARBA" id="ARBA00008427"/>
    </source>
</evidence>
<dbReference type="HAMAP" id="MF_00369">
    <property type="entry name" value="Ribosomal_eL21"/>
    <property type="match status" value="1"/>
</dbReference>
<accession>A0A7C4FHD7</accession>
<dbReference type="GO" id="GO:1990904">
    <property type="term" value="C:ribonucleoprotein complex"/>
    <property type="evidence" value="ECO:0007669"/>
    <property type="project" value="UniProtKB-KW"/>
</dbReference>
<evidence type="ECO:0000256" key="4">
    <source>
        <dbReference type="ARBA" id="ARBA00035219"/>
    </source>
</evidence>
<dbReference type="InterPro" id="IPR022856">
    <property type="entry name" value="Ribosomal_eL21_arc"/>
</dbReference>
<reference evidence="6" key="1">
    <citation type="journal article" date="2020" name="mSystems">
        <title>Genome- and Community-Level Interaction Insights into Carbon Utilization and Element Cycling Functions of Hydrothermarchaeota in Hydrothermal Sediment.</title>
        <authorList>
            <person name="Zhou Z."/>
            <person name="Liu Y."/>
            <person name="Xu W."/>
            <person name="Pan J."/>
            <person name="Luo Z.H."/>
            <person name="Li M."/>
        </authorList>
    </citation>
    <scope>NUCLEOTIDE SEQUENCE [LARGE SCALE GENOMIC DNA]</scope>
    <source>
        <strain evidence="6">SpSt-732</strain>
    </source>
</reference>
<dbReference type="Pfam" id="PF01157">
    <property type="entry name" value="Ribosomal_L21e"/>
    <property type="match status" value="1"/>
</dbReference>
<dbReference type="GO" id="GO:0005840">
    <property type="term" value="C:ribosome"/>
    <property type="evidence" value="ECO:0007669"/>
    <property type="project" value="UniProtKB-KW"/>
</dbReference>
<dbReference type="InterPro" id="IPR001147">
    <property type="entry name" value="Ribosomal_eL21"/>
</dbReference>
<proteinExistence type="inferred from homology"/>
<evidence type="ECO:0000256" key="5">
    <source>
        <dbReference type="HAMAP-Rule" id="MF_00369"/>
    </source>
</evidence>
<keyword evidence="2 5" id="KW-0689">Ribosomal protein</keyword>
<protein>
    <recommendedName>
        <fullName evidence="4 5">Large ribosomal subunit protein eL21</fullName>
    </recommendedName>
</protein>
<keyword evidence="3 5" id="KW-0687">Ribonucleoprotein</keyword>
<gene>
    <name evidence="5" type="primary">rpl21e</name>
    <name evidence="6" type="ORF">ENV14_07890</name>
</gene>
<evidence type="ECO:0000256" key="3">
    <source>
        <dbReference type="ARBA" id="ARBA00023274"/>
    </source>
</evidence>
<dbReference type="PROSITE" id="PS01171">
    <property type="entry name" value="RIBOSOMAL_L21E"/>
    <property type="match status" value="1"/>
</dbReference>
<dbReference type="InterPro" id="IPR036948">
    <property type="entry name" value="Ribosomal_eL21_sf"/>
</dbReference>
<dbReference type="InterPro" id="IPR008991">
    <property type="entry name" value="Translation_prot_SH3-like_sf"/>
</dbReference>
<dbReference type="FunFam" id="2.30.30.70:FF:000001">
    <property type="entry name" value="60S ribosomal protein L21"/>
    <property type="match status" value="1"/>
</dbReference>
<dbReference type="SUPFAM" id="SSF50104">
    <property type="entry name" value="Translation proteins SH3-like domain"/>
    <property type="match status" value="1"/>
</dbReference>
<name>A0A7C4FHD7_9CREN</name>
<sequence length="133" mass="15278">MVKAPQGLRHRTRRLFRKRIREKGAVPPLSRVLIEYRLGDKVYIDVNPAIHGGMPHRRYVGKVGEVVGFRGRAVIVKVSVGSKTKKLILLPEHIKPAFEVNERIDEVLKKLSEISKIRIEQRKMLLKLLGKQT</sequence>
<dbReference type="PANTHER" id="PTHR20981">
    <property type="entry name" value="60S RIBOSOMAL PROTEIN L21"/>
    <property type="match status" value="1"/>
</dbReference>
<dbReference type="AlphaFoldDB" id="A0A7C4FHD7"/>
<organism evidence="6">
    <name type="scientific">Ignisphaera aggregans</name>
    <dbReference type="NCBI Taxonomy" id="334771"/>
    <lineage>
        <taxon>Archaea</taxon>
        <taxon>Thermoproteota</taxon>
        <taxon>Thermoprotei</taxon>
        <taxon>Desulfurococcales</taxon>
        <taxon>Desulfurococcaceae</taxon>
        <taxon>Ignisphaera</taxon>
    </lineage>
</organism>
<dbReference type="InterPro" id="IPR018259">
    <property type="entry name" value="Ribosomal_eL21_CS"/>
</dbReference>